<proteinExistence type="predicted"/>
<dbReference type="GO" id="GO:0036064">
    <property type="term" value="C:ciliary basal body"/>
    <property type="evidence" value="ECO:0007669"/>
    <property type="project" value="UniProtKB-ARBA"/>
</dbReference>
<sequence length="403" mass="44873">MTRILVIFGSKKVTQNPHFVVIKMKHYVCVCVCVCARVVVFHSRPLGAVTAEPRSNKSGVRRFDPPQPPWPGSPGGRDAKPRPGSWRGVAMAAALGPAQGAAMKLTRKAVLSRAKAAELDAVRKLNCWGSRLTDISICRELPNIEVITFSVNAISDLEPLSQCQNLSELYLRKNSIASLTELFYLKNLRRLRVLWLSENPCCGSDPHRYRMTVLRNLPNLQKLDNQAVTEEELSQALVDGEEITAPPAKQTIENCCPGSSESNATESTAETENELLHFSLEETNKIREQLGMKPVPRDKFSSFSPREADGSRKKKYLLSHPRGLTGAVHRTAGGCPSNMLCILMLWGIISTVGHYVTYLKKNNILNAILLLMKELDTEGLEIVHQTVGRRLQALQKKELQEER</sequence>
<dbReference type="PROSITE" id="PS51450">
    <property type="entry name" value="LRR"/>
    <property type="match status" value="1"/>
</dbReference>
<reference evidence="8" key="1">
    <citation type="submission" date="2025-08" db="UniProtKB">
        <authorList>
            <consortium name="Ensembl"/>
        </authorList>
    </citation>
    <scope>IDENTIFICATION</scope>
</reference>
<dbReference type="InterPro" id="IPR003603">
    <property type="entry name" value="U2A'_phosphoprotein32A_C"/>
</dbReference>
<dbReference type="SMART" id="SM00446">
    <property type="entry name" value="LRRcap"/>
    <property type="match status" value="1"/>
</dbReference>
<dbReference type="SUPFAM" id="SSF52058">
    <property type="entry name" value="L domain-like"/>
    <property type="match status" value="1"/>
</dbReference>
<evidence type="ECO:0000256" key="1">
    <source>
        <dbReference type="ARBA" id="ARBA00022614"/>
    </source>
</evidence>
<dbReference type="FunFam" id="3.80.10.10:FF:000094">
    <property type="entry name" value="protein C21orf2 isoform X1"/>
    <property type="match status" value="1"/>
</dbReference>
<evidence type="ECO:0000256" key="4">
    <source>
        <dbReference type="ARBA" id="ARBA00062587"/>
    </source>
</evidence>
<feature type="region of interest" description="Disordered" evidence="6">
    <location>
        <begin position="251"/>
        <end position="270"/>
    </location>
</feature>
<dbReference type="GO" id="GO:0046540">
    <property type="term" value="C:U4/U6 x U5 tri-snRNP complex"/>
    <property type="evidence" value="ECO:0007669"/>
    <property type="project" value="InterPro"/>
</dbReference>
<protein>
    <recommendedName>
        <fullName evidence="5">Cilia- and flagella-associated protein 410</fullName>
    </recommendedName>
</protein>
<dbReference type="GO" id="GO:0097733">
    <property type="term" value="C:photoreceptor cell cilium"/>
    <property type="evidence" value="ECO:0007669"/>
    <property type="project" value="UniProtKB-ARBA"/>
</dbReference>
<evidence type="ECO:0000256" key="6">
    <source>
        <dbReference type="SAM" id="MobiDB-lite"/>
    </source>
</evidence>
<dbReference type="Pfam" id="PF19252">
    <property type="entry name" value="HIND"/>
    <property type="match status" value="1"/>
</dbReference>
<feature type="region of interest" description="Disordered" evidence="6">
    <location>
        <begin position="51"/>
        <end position="83"/>
    </location>
</feature>
<organism evidence="8 9">
    <name type="scientific">Crocodylus porosus</name>
    <name type="common">Saltwater crocodile</name>
    <name type="synonym">Estuarine crocodile</name>
    <dbReference type="NCBI Taxonomy" id="8502"/>
    <lineage>
        <taxon>Eukaryota</taxon>
        <taxon>Metazoa</taxon>
        <taxon>Chordata</taxon>
        <taxon>Craniata</taxon>
        <taxon>Vertebrata</taxon>
        <taxon>Euteleostomi</taxon>
        <taxon>Archelosauria</taxon>
        <taxon>Archosauria</taxon>
        <taxon>Crocodylia</taxon>
        <taxon>Longirostres</taxon>
        <taxon>Crocodylidae</taxon>
        <taxon>Crocodylus</taxon>
    </lineage>
</organism>
<dbReference type="InterPro" id="IPR001611">
    <property type="entry name" value="Leu-rich_rpt"/>
</dbReference>
<keyword evidence="2" id="KW-0677">Repeat</keyword>
<evidence type="ECO:0000313" key="8">
    <source>
        <dbReference type="Ensembl" id="ENSCPRP00005006786.1"/>
    </source>
</evidence>
<dbReference type="OMA" id="MENGCPA"/>
<name>A0A7M4EAC1_CROPO</name>
<dbReference type="Ensembl" id="ENSCPRT00005007963.1">
    <property type="protein sequence ID" value="ENSCPRP00005006786.1"/>
    <property type="gene ID" value="ENSCPRG00005004834.1"/>
</dbReference>
<evidence type="ECO:0000313" key="9">
    <source>
        <dbReference type="Proteomes" id="UP000594220"/>
    </source>
</evidence>
<keyword evidence="9" id="KW-1185">Reference proteome</keyword>
<dbReference type="AlphaFoldDB" id="A0A7M4EAC1"/>
<evidence type="ECO:0000256" key="2">
    <source>
        <dbReference type="ARBA" id="ARBA00022737"/>
    </source>
</evidence>
<accession>A0A7M4EAC1</accession>
<dbReference type="PANTHER" id="PTHR18849:SF0">
    <property type="entry name" value="CILIA- AND FLAGELLA-ASSOCIATED PROTEIN 410-RELATED"/>
    <property type="match status" value="1"/>
</dbReference>
<dbReference type="GO" id="GO:0000398">
    <property type="term" value="P:mRNA splicing, via spliceosome"/>
    <property type="evidence" value="ECO:0007669"/>
    <property type="project" value="InterPro"/>
</dbReference>
<dbReference type="InterPro" id="IPR045347">
    <property type="entry name" value="HIND"/>
</dbReference>
<dbReference type="GO" id="GO:0007010">
    <property type="term" value="P:cytoskeleton organization"/>
    <property type="evidence" value="ECO:0007669"/>
    <property type="project" value="TreeGrafter"/>
</dbReference>
<feature type="compositionally biased region" description="Low complexity" evidence="6">
    <location>
        <begin position="259"/>
        <end position="270"/>
    </location>
</feature>
<dbReference type="Gene3D" id="3.80.10.10">
    <property type="entry name" value="Ribonuclease Inhibitor"/>
    <property type="match status" value="1"/>
</dbReference>
<feature type="domain" description="U2A'/phosphoprotein 32 family A C-terminal" evidence="7">
    <location>
        <begin position="206"/>
        <end position="224"/>
    </location>
</feature>
<dbReference type="PANTHER" id="PTHR18849">
    <property type="entry name" value="LEUCINE RICH REPEAT PROTEIN"/>
    <property type="match status" value="1"/>
</dbReference>
<comment type="function">
    <text evidence="3">Plays a role in cilia formation and/or maintenance. Plays a role in the regulation of cell morphology and cytoskeletal organization. Involved in DNA damage repair.</text>
</comment>
<dbReference type="GeneTree" id="ENSGT00390000018807"/>
<gene>
    <name evidence="8" type="primary">CFAP410</name>
</gene>
<dbReference type="InterPro" id="IPR032675">
    <property type="entry name" value="LRR_dom_sf"/>
</dbReference>
<dbReference type="Proteomes" id="UP000594220">
    <property type="component" value="Unplaced"/>
</dbReference>
<evidence type="ECO:0000256" key="3">
    <source>
        <dbReference type="ARBA" id="ARBA00053373"/>
    </source>
</evidence>
<evidence type="ECO:0000259" key="7">
    <source>
        <dbReference type="SMART" id="SM00446"/>
    </source>
</evidence>
<comment type="subunit">
    <text evidence="4">Found in a complex with CFAP410, NEK1 and SPATA7. Interacts with NEK1.</text>
</comment>
<keyword evidence="1" id="KW-0433">Leucine-rich repeat</keyword>
<reference evidence="8" key="2">
    <citation type="submission" date="2025-09" db="UniProtKB">
        <authorList>
            <consortium name="Ensembl"/>
        </authorList>
    </citation>
    <scope>IDENTIFICATION</scope>
</reference>
<evidence type="ECO:0000256" key="5">
    <source>
        <dbReference type="ARBA" id="ARBA00074183"/>
    </source>
</evidence>